<dbReference type="VEuPathDB" id="FungiDB:PHYBLDRAFT_79156"/>
<evidence type="ECO:0000256" key="1">
    <source>
        <dbReference type="SAM" id="MobiDB-lite"/>
    </source>
</evidence>
<dbReference type="Proteomes" id="UP000077315">
    <property type="component" value="Unassembled WGS sequence"/>
</dbReference>
<dbReference type="GO" id="GO:0005778">
    <property type="term" value="C:peroxisomal membrane"/>
    <property type="evidence" value="ECO:0007669"/>
    <property type="project" value="TreeGrafter"/>
</dbReference>
<dbReference type="PANTHER" id="PTHR12774">
    <property type="entry name" value="PEROXISOMAL BIOGENESIS FACTOR 19"/>
    <property type="match status" value="1"/>
</dbReference>
<dbReference type="InterPro" id="IPR006708">
    <property type="entry name" value="Pex19"/>
</dbReference>
<feature type="compositionally biased region" description="Polar residues" evidence="1">
    <location>
        <begin position="169"/>
        <end position="182"/>
    </location>
</feature>
<sequence>MSSTATNSHAHDDDSDFDDMLDDVLDDFNGLSTKEVPTKPAAKGDQKSTKTTVEDEDPTEDSLESMFDNDEFSRQLAAGMEELMGQIGNGAAGIGGGGNSNSSNSSSSGQDAEMKQVFEQVWKSLDSEFLLPTGSGSSKTPTTESSPSKNPNTTTTTATSNTTNKDRGTGSSDTGTQTPSAQSFQDTIAQTMNKLKDSSKQVDSSIAEETDDAFMAELMKQMESLSDTGEFENVLEGMMQQLMSKEMLYEPIRDLAKKYPSWLEENKTKLNKTDYEKYSSQYLVCQQIVAKYEAPGFDEKNESQSKEIMDLMQKMQDFGQPPPALLEEMAPGANFGNPGEMPDVKDLENCTIM</sequence>
<dbReference type="GO" id="GO:0045046">
    <property type="term" value="P:protein import into peroxisome membrane"/>
    <property type="evidence" value="ECO:0007669"/>
    <property type="project" value="TreeGrafter"/>
</dbReference>
<dbReference type="GeneID" id="29004342"/>
<accession>A0A167PIL6</accession>
<dbReference type="GO" id="GO:0033328">
    <property type="term" value="F:peroxisome membrane targeting sequence binding"/>
    <property type="evidence" value="ECO:0007669"/>
    <property type="project" value="TreeGrafter"/>
</dbReference>
<dbReference type="Pfam" id="PF04614">
    <property type="entry name" value="Pex19"/>
    <property type="match status" value="1"/>
</dbReference>
<feature type="compositionally biased region" description="Gly residues" evidence="1">
    <location>
        <begin position="87"/>
        <end position="99"/>
    </location>
</feature>
<feature type="compositionally biased region" description="Acidic residues" evidence="1">
    <location>
        <begin position="54"/>
        <end position="70"/>
    </location>
</feature>
<keyword evidence="3" id="KW-1185">Reference proteome</keyword>
<reference evidence="3" key="1">
    <citation type="submission" date="2015-06" db="EMBL/GenBank/DDBJ databases">
        <title>Expansion of signal transduction pathways in fungi by whole-genome duplication.</title>
        <authorList>
            <consortium name="DOE Joint Genome Institute"/>
            <person name="Corrochano L.M."/>
            <person name="Kuo A."/>
            <person name="Marcet-Houben M."/>
            <person name="Polaino S."/>
            <person name="Salamov A."/>
            <person name="Villalobos J.M."/>
            <person name="Alvarez M.I."/>
            <person name="Avalos J."/>
            <person name="Benito E.P."/>
            <person name="Benoit I."/>
            <person name="Burger G."/>
            <person name="Camino L.P."/>
            <person name="Canovas D."/>
            <person name="Cerda-Olmedo E."/>
            <person name="Cheng J.-F."/>
            <person name="Dominguez A."/>
            <person name="Elias M."/>
            <person name="Eslava A.P."/>
            <person name="Glaser F."/>
            <person name="Grimwood J."/>
            <person name="Gutierrez G."/>
            <person name="Heitman J."/>
            <person name="Henrissat B."/>
            <person name="Iturriaga E.A."/>
            <person name="Lang B.F."/>
            <person name="Lavin J.L."/>
            <person name="Lee S."/>
            <person name="Li W."/>
            <person name="Lindquist E."/>
            <person name="Lopez-Garcia S."/>
            <person name="Luque E.M."/>
            <person name="Marcos A.T."/>
            <person name="Martin J."/>
            <person name="McCluskey K."/>
            <person name="Medina H.R."/>
            <person name="Miralles-Duran A."/>
            <person name="Miyazaki A."/>
            <person name="Munoz-Torres E."/>
            <person name="Oguiza J.A."/>
            <person name="Ohm R."/>
            <person name="Olmedo M."/>
            <person name="Orejas M."/>
            <person name="Ortiz-Castellanos L."/>
            <person name="Pisabarro A.G."/>
            <person name="Rodriguez-Romero J."/>
            <person name="Ruiz-Herrera J."/>
            <person name="Ruiz-Vazquez R."/>
            <person name="Sanz C."/>
            <person name="Schackwitz W."/>
            <person name="Schmutz J."/>
            <person name="Shahriari M."/>
            <person name="Shelest E."/>
            <person name="Silva-Franco F."/>
            <person name="Soanes D."/>
            <person name="Syed K."/>
            <person name="Tagua V.G."/>
            <person name="Talbot N.J."/>
            <person name="Thon M."/>
            <person name="De vries R.P."/>
            <person name="Wiebenga A."/>
            <person name="Yadav J.S."/>
            <person name="Braun E.L."/>
            <person name="Baker S."/>
            <person name="Garre V."/>
            <person name="Horwitz B."/>
            <person name="Torres-Martinez S."/>
            <person name="Idnurm A."/>
            <person name="Herrera-Estrella A."/>
            <person name="Gabaldon T."/>
            <person name="Grigoriev I.V."/>
        </authorList>
    </citation>
    <scope>NUCLEOTIDE SEQUENCE [LARGE SCALE GENOMIC DNA]</scope>
    <source>
        <strain evidence="3">NRRL 1555(-)</strain>
    </source>
</reference>
<evidence type="ECO:0000313" key="3">
    <source>
        <dbReference type="Proteomes" id="UP000077315"/>
    </source>
</evidence>
<proteinExistence type="predicted"/>
<feature type="compositionally biased region" description="Low complexity" evidence="1">
    <location>
        <begin position="132"/>
        <end position="163"/>
    </location>
</feature>
<feature type="region of interest" description="Disordered" evidence="1">
    <location>
        <begin position="1"/>
        <end position="182"/>
    </location>
</feature>
<dbReference type="RefSeq" id="XP_018296049.1">
    <property type="nucleotide sequence ID" value="XM_018443437.1"/>
</dbReference>
<feature type="compositionally biased region" description="Acidic residues" evidence="1">
    <location>
        <begin position="13"/>
        <end position="26"/>
    </location>
</feature>
<evidence type="ECO:0008006" key="4">
    <source>
        <dbReference type="Google" id="ProtNLM"/>
    </source>
</evidence>
<gene>
    <name evidence="2" type="ORF">PHYBLDRAFT_79156</name>
</gene>
<evidence type="ECO:0000313" key="2">
    <source>
        <dbReference type="EMBL" id="OAD78009.1"/>
    </source>
</evidence>
<dbReference type="Gene3D" id="1.20.120.900">
    <property type="entry name" value="Pex19, mPTS binding domain"/>
    <property type="match status" value="1"/>
</dbReference>
<protein>
    <recommendedName>
        <fullName evidence="4">Pex19 protein</fullName>
    </recommendedName>
</protein>
<dbReference type="AlphaFoldDB" id="A0A167PIL6"/>
<dbReference type="PANTHER" id="PTHR12774:SF2">
    <property type="entry name" value="PEROXISOMAL BIOGENESIS FACTOR 19"/>
    <property type="match status" value="1"/>
</dbReference>
<dbReference type="EMBL" id="KV440974">
    <property type="protein sequence ID" value="OAD78009.1"/>
    <property type="molecule type" value="Genomic_DNA"/>
</dbReference>
<dbReference type="InParanoid" id="A0A167PIL6"/>
<dbReference type="STRING" id="763407.A0A167PIL6"/>
<organism evidence="2 3">
    <name type="scientific">Phycomyces blakesleeanus (strain ATCC 8743b / DSM 1359 / FGSC 10004 / NBRC 33097 / NRRL 1555)</name>
    <dbReference type="NCBI Taxonomy" id="763407"/>
    <lineage>
        <taxon>Eukaryota</taxon>
        <taxon>Fungi</taxon>
        <taxon>Fungi incertae sedis</taxon>
        <taxon>Mucoromycota</taxon>
        <taxon>Mucoromycotina</taxon>
        <taxon>Mucoromycetes</taxon>
        <taxon>Mucorales</taxon>
        <taxon>Phycomycetaceae</taxon>
        <taxon>Phycomyces</taxon>
    </lineage>
</organism>
<name>A0A167PIL6_PHYB8</name>
<feature type="compositionally biased region" description="Low complexity" evidence="1">
    <location>
        <begin position="100"/>
        <end position="110"/>
    </location>
</feature>
<dbReference type="InterPro" id="IPR038322">
    <property type="entry name" value="Pex19_C_sf"/>
</dbReference>
<dbReference type="OrthoDB" id="21292at2759"/>